<name>A0A915PXX0_9BILA</name>
<accession>A0A915PXX0</accession>
<dbReference type="Proteomes" id="UP000887581">
    <property type="component" value="Unplaced"/>
</dbReference>
<evidence type="ECO:0000313" key="2">
    <source>
        <dbReference type="Proteomes" id="UP000887581"/>
    </source>
</evidence>
<organism evidence="2 3">
    <name type="scientific">Setaria digitata</name>
    <dbReference type="NCBI Taxonomy" id="48799"/>
    <lineage>
        <taxon>Eukaryota</taxon>
        <taxon>Metazoa</taxon>
        <taxon>Ecdysozoa</taxon>
        <taxon>Nematoda</taxon>
        <taxon>Chromadorea</taxon>
        <taxon>Rhabditida</taxon>
        <taxon>Spirurina</taxon>
        <taxon>Spiruromorpha</taxon>
        <taxon>Filarioidea</taxon>
        <taxon>Setariidae</taxon>
        <taxon>Setaria</taxon>
    </lineage>
</organism>
<dbReference type="AlphaFoldDB" id="A0A915PXX0"/>
<proteinExistence type="predicted"/>
<evidence type="ECO:0000313" key="3">
    <source>
        <dbReference type="WBParaSite" id="sdigi.contig579.g9088.t1"/>
    </source>
</evidence>
<protein>
    <submittedName>
        <fullName evidence="3">Uncharacterized protein</fullName>
    </submittedName>
</protein>
<feature type="region of interest" description="Disordered" evidence="1">
    <location>
        <begin position="1"/>
        <end position="37"/>
    </location>
</feature>
<dbReference type="WBParaSite" id="sdigi.contig579.g9088.t1">
    <property type="protein sequence ID" value="sdigi.contig579.g9088.t1"/>
    <property type="gene ID" value="sdigi.contig579.g9088"/>
</dbReference>
<sequence length="37" mass="4156">MKRRPVRNSTATVDREVTRKRGGAEKDVRARNSGGSR</sequence>
<keyword evidence="2" id="KW-1185">Reference proteome</keyword>
<reference evidence="3" key="1">
    <citation type="submission" date="2022-11" db="UniProtKB">
        <authorList>
            <consortium name="WormBaseParasite"/>
        </authorList>
    </citation>
    <scope>IDENTIFICATION</scope>
</reference>
<feature type="compositionally biased region" description="Basic and acidic residues" evidence="1">
    <location>
        <begin position="13"/>
        <end position="30"/>
    </location>
</feature>
<evidence type="ECO:0000256" key="1">
    <source>
        <dbReference type="SAM" id="MobiDB-lite"/>
    </source>
</evidence>